<proteinExistence type="predicted"/>
<dbReference type="OrthoDB" id="2271946at2759"/>
<name>A0A0C9LTQ8_9FUNG</name>
<evidence type="ECO:0000256" key="1">
    <source>
        <dbReference type="SAM" id="MobiDB-lite"/>
    </source>
</evidence>
<dbReference type="EMBL" id="DF836340">
    <property type="protein sequence ID" value="GAN03945.1"/>
    <property type="molecule type" value="Genomic_DNA"/>
</dbReference>
<sequence>MADLEVKWCLDNAESLSLKAFAVEFGYQQKGRANNRKLIHQFETWRGSTFESSFWAEIALNGKKQQTETLLHSDGYDTAAHFSLQASLELRRTRSSDNQTIQAKPQHEKTKGSLASNTLESRSSSPTTIISSDDSSFGPESTDSSSEEELAKKAQELAEYLISTNENDIIIVNDSNRVWKLGNQINLSEKFLKSRNQLVKECQATRRKLADDEQLALSGIILLDNDHISNVLEHQDHLQAYREVEIKYKTNDSTEDLAIADIVKCLDLIRTAARSTTVDTALDSSSLPTRVKTILYSLKSTYSRQYSVKGINENTVIKDYLVPMLDSFFPNSDYMTTYAADKEIKESSNRFMAIDPSLTKHSKKADYSVVHNATKYTLLTVEAKSCQQQSKSSSDLIKIGKYLKDVLEAAKKKGYQGLQLIGVVSSGEHINIYVLEHNYDYIYTLFKLDTIHIPVNYTNIHSVMPAFQIMPKLKNIVDANIDKLNKPDKSISPLQHIETYHTPMALPGQRAKRLPNIKTSPQFKAARRKLF</sequence>
<reference evidence="2" key="1">
    <citation type="submission" date="2014-09" db="EMBL/GenBank/DDBJ databases">
        <title>Draft genome sequence of an oleaginous Mucoromycotina fungus Mucor ambiguus NBRC6742.</title>
        <authorList>
            <person name="Takeda I."/>
            <person name="Yamane N."/>
            <person name="Morita T."/>
            <person name="Tamano K."/>
            <person name="Machida M."/>
            <person name="Baker S."/>
            <person name="Koike H."/>
        </authorList>
    </citation>
    <scope>NUCLEOTIDE SEQUENCE</scope>
    <source>
        <strain evidence="2">NBRC 6742</strain>
    </source>
</reference>
<feature type="compositionally biased region" description="Low complexity" evidence="1">
    <location>
        <begin position="121"/>
        <end position="136"/>
    </location>
</feature>
<feature type="region of interest" description="Disordered" evidence="1">
    <location>
        <begin position="93"/>
        <end position="150"/>
    </location>
</feature>
<accession>A0A0C9LTQ8</accession>
<dbReference type="Proteomes" id="UP000053815">
    <property type="component" value="Unassembled WGS sequence"/>
</dbReference>
<evidence type="ECO:0000313" key="3">
    <source>
        <dbReference type="Proteomes" id="UP000053815"/>
    </source>
</evidence>
<dbReference type="AlphaFoldDB" id="A0A0C9LTQ8"/>
<keyword evidence="3" id="KW-1185">Reference proteome</keyword>
<gene>
    <name evidence="2" type="ORF">MAM1_0051c03401</name>
</gene>
<organism evidence="2">
    <name type="scientific">Mucor ambiguus</name>
    <dbReference type="NCBI Taxonomy" id="91626"/>
    <lineage>
        <taxon>Eukaryota</taxon>
        <taxon>Fungi</taxon>
        <taxon>Fungi incertae sedis</taxon>
        <taxon>Mucoromycota</taxon>
        <taxon>Mucoromycotina</taxon>
        <taxon>Mucoromycetes</taxon>
        <taxon>Mucorales</taxon>
        <taxon>Mucorineae</taxon>
        <taxon>Mucoraceae</taxon>
        <taxon>Mucor</taxon>
    </lineage>
</organism>
<protein>
    <submittedName>
        <fullName evidence="2">Uncharacterized protein</fullName>
    </submittedName>
</protein>
<evidence type="ECO:0000313" key="2">
    <source>
        <dbReference type="EMBL" id="GAN03945.1"/>
    </source>
</evidence>